<gene>
    <name evidence="2" type="ORF">BS47DRAFT_1361497</name>
</gene>
<accession>A0A9P6DXF2</accession>
<evidence type="ECO:0000313" key="3">
    <source>
        <dbReference type="Proteomes" id="UP000886523"/>
    </source>
</evidence>
<proteinExistence type="predicted"/>
<reference evidence="2" key="1">
    <citation type="journal article" date="2020" name="Nat. Commun.">
        <title>Large-scale genome sequencing of mycorrhizal fungi provides insights into the early evolution of symbiotic traits.</title>
        <authorList>
            <person name="Miyauchi S."/>
            <person name="Kiss E."/>
            <person name="Kuo A."/>
            <person name="Drula E."/>
            <person name="Kohler A."/>
            <person name="Sanchez-Garcia M."/>
            <person name="Morin E."/>
            <person name="Andreopoulos B."/>
            <person name="Barry K.W."/>
            <person name="Bonito G."/>
            <person name="Buee M."/>
            <person name="Carver A."/>
            <person name="Chen C."/>
            <person name="Cichocki N."/>
            <person name="Clum A."/>
            <person name="Culley D."/>
            <person name="Crous P.W."/>
            <person name="Fauchery L."/>
            <person name="Girlanda M."/>
            <person name="Hayes R.D."/>
            <person name="Keri Z."/>
            <person name="LaButti K."/>
            <person name="Lipzen A."/>
            <person name="Lombard V."/>
            <person name="Magnuson J."/>
            <person name="Maillard F."/>
            <person name="Murat C."/>
            <person name="Nolan M."/>
            <person name="Ohm R.A."/>
            <person name="Pangilinan J."/>
            <person name="Pereira M.F."/>
            <person name="Perotto S."/>
            <person name="Peter M."/>
            <person name="Pfister S."/>
            <person name="Riley R."/>
            <person name="Sitrit Y."/>
            <person name="Stielow J.B."/>
            <person name="Szollosi G."/>
            <person name="Zifcakova L."/>
            <person name="Stursova M."/>
            <person name="Spatafora J.W."/>
            <person name="Tedersoo L."/>
            <person name="Vaario L.M."/>
            <person name="Yamada A."/>
            <person name="Yan M."/>
            <person name="Wang P."/>
            <person name="Xu J."/>
            <person name="Bruns T."/>
            <person name="Baldrian P."/>
            <person name="Vilgalys R."/>
            <person name="Dunand C."/>
            <person name="Henrissat B."/>
            <person name="Grigoriev I.V."/>
            <person name="Hibbett D."/>
            <person name="Nagy L.G."/>
            <person name="Martin F.M."/>
        </authorList>
    </citation>
    <scope>NUCLEOTIDE SEQUENCE</scope>
    <source>
        <strain evidence="2">UP504</strain>
    </source>
</reference>
<evidence type="ECO:0000256" key="1">
    <source>
        <dbReference type="SAM" id="MobiDB-lite"/>
    </source>
</evidence>
<dbReference type="AlphaFoldDB" id="A0A9P6DXF2"/>
<dbReference type="Proteomes" id="UP000886523">
    <property type="component" value="Unassembled WGS sequence"/>
</dbReference>
<organism evidence="2 3">
    <name type="scientific">Hydnum rufescens UP504</name>
    <dbReference type="NCBI Taxonomy" id="1448309"/>
    <lineage>
        <taxon>Eukaryota</taxon>
        <taxon>Fungi</taxon>
        <taxon>Dikarya</taxon>
        <taxon>Basidiomycota</taxon>
        <taxon>Agaricomycotina</taxon>
        <taxon>Agaricomycetes</taxon>
        <taxon>Cantharellales</taxon>
        <taxon>Hydnaceae</taxon>
        <taxon>Hydnum</taxon>
    </lineage>
</organism>
<feature type="region of interest" description="Disordered" evidence="1">
    <location>
        <begin position="56"/>
        <end position="75"/>
    </location>
</feature>
<sequence>MSPTLDVLSTDRGNELSVDMVEGGRVIDKVCLALTGSDGRGLGFIVAEGVTVCEGGWGNEESKSTRRNSPENTAGMGKALEASEVLERVNVCEEEVVHVEAGRNEDLAGPPFTFSPSLKSTLSGSYASESSVGTIRVVPSTGVKGGVGRGPFGANADGSGDGRVILIASGWALGWGRGTRGKERVGGWVEPFIVDLCLDLRISAL</sequence>
<comment type="caution">
    <text evidence="2">The sequence shown here is derived from an EMBL/GenBank/DDBJ whole genome shotgun (WGS) entry which is preliminary data.</text>
</comment>
<evidence type="ECO:0000313" key="2">
    <source>
        <dbReference type="EMBL" id="KAF9514779.1"/>
    </source>
</evidence>
<name>A0A9P6DXF2_9AGAM</name>
<keyword evidence="3" id="KW-1185">Reference proteome</keyword>
<protein>
    <submittedName>
        <fullName evidence="2">Uncharacterized protein</fullName>
    </submittedName>
</protein>
<dbReference type="EMBL" id="MU128957">
    <property type="protein sequence ID" value="KAF9514779.1"/>
    <property type="molecule type" value="Genomic_DNA"/>
</dbReference>